<feature type="non-terminal residue" evidence="18">
    <location>
        <position position="1"/>
    </location>
</feature>
<reference evidence="18" key="1">
    <citation type="journal article" date="2014" name="PLoS Negl. Trop. Dis.">
        <title>An updated insight into the Sialotranscriptome of Triatoma infestans: developmental stage and geographic variations.</title>
        <authorList>
            <person name="Schwarz A."/>
            <person name="Medrano-Mercado N."/>
            <person name="Schaub G.A."/>
            <person name="Struchiner C.J."/>
            <person name="Bargues M.D."/>
            <person name="Levy M.Z."/>
            <person name="Ribeiro J.M."/>
        </authorList>
    </citation>
    <scope>NUCLEOTIDE SEQUENCE</scope>
    <source>
        <strain evidence="18">Chile</strain>
        <tissue evidence="18">Salivary glands</tissue>
    </source>
</reference>
<evidence type="ECO:0000256" key="2">
    <source>
        <dbReference type="ARBA" id="ARBA00004123"/>
    </source>
</evidence>
<comment type="similarity">
    <text evidence="13">Belongs to the peptidase C19 family. UBP8 subfamily.</text>
</comment>
<keyword evidence="6 15" id="KW-0833">Ubl conjugation pathway</keyword>
<keyword evidence="12" id="KW-0539">Nucleus</keyword>
<keyword evidence="3 15" id="KW-0645">Protease</keyword>
<keyword evidence="5 14" id="KW-0863">Zinc-finger</keyword>
<dbReference type="PROSITE" id="PS00973">
    <property type="entry name" value="USP_2"/>
    <property type="match status" value="1"/>
</dbReference>
<dbReference type="SUPFAM" id="SSF57850">
    <property type="entry name" value="RING/U-box"/>
    <property type="match status" value="1"/>
</dbReference>
<keyword evidence="10" id="KW-0805">Transcription regulation</keyword>
<dbReference type="EMBL" id="GBBI01004793">
    <property type="protein sequence ID" value="JAC13919.1"/>
    <property type="molecule type" value="mRNA"/>
</dbReference>
<dbReference type="EC" id="3.4.19.12" evidence="15"/>
<feature type="domain" description="UBP-type" evidence="17">
    <location>
        <begin position="1"/>
        <end position="114"/>
    </location>
</feature>
<dbReference type="InterPro" id="IPR050185">
    <property type="entry name" value="Ub_carboxyl-term_hydrolase"/>
</dbReference>
<protein>
    <recommendedName>
        <fullName evidence="15">Ubiquitin carboxyl-terminal hydrolase</fullName>
        <ecNumber evidence="15">3.4.19.12</ecNumber>
    </recommendedName>
</protein>
<evidence type="ECO:0000256" key="13">
    <source>
        <dbReference type="ARBA" id="ARBA00038490"/>
    </source>
</evidence>
<evidence type="ECO:0000256" key="11">
    <source>
        <dbReference type="ARBA" id="ARBA00023163"/>
    </source>
</evidence>
<accession>A0A023EYZ7</accession>
<evidence type="ECO:0000256" key="6">
    <source>
        <dbReference type="ARBA" id="ARBA00022786"/>
    </source>
</evidence>
<dbReference type="Gene3D" id="3.30.40.10">
    <property type="entry name" value="Zinc/RING finger domain, C3HC4 (zinc finger)"/>
    <property type="match status" value="1"/>
</dbReference>
<dbReference type="PANTHER" id="PTHR21646">
    <property type="entry name" value="UBIQUITIN CARBOXYL-TERMINAL HYDROLASE"/>
    <property type="match status" value="1"/>
</dbReference>
<dbReference type="InterPro" id="IPR038765">
    <property type="entry name" value="Papain-like_cys_pep_sf"/>
</dbReference>
<dbReference type="InterPro" id="IPR028889">
    <property type="entry name" value="USP"/>
</dbReference>
<dbReference type="GO" id="GO:0006508">
    <property type="term" value="P:proteolysis"/>
    <property type="evidence" value="ECO:0007669"/>
    <property type="project" value="UniProtKB-KW"/>
</dbReference>
<evidence type="ECO:0000256" key="14">
    <source>
        <dbReference type="PROSITE-ProRule" id="PRU00502"/>
    </source>
</evidence>
<evidence type="ECO:0000259" key="16">
    <source>
        <dbReference type="PROSITE" id="PS50235"/>
    </source>
</evidence>
<name>A0A023EYZ7_TRIIF</name>
<proteinExistence type="evidence at transcript level"/>
<dbReference type="InterPro" id="IPR018200">
    <property type="entry name" value="USP_CS"/>
</dbReference>
<keyword evidence="11" id="KW-0804">Transcription</keyword>
<evidence type="ECO:0000256" key="12">
    <source>
        <dbReference type="ARBA" id="ARBA00023242"/>
    </source>
</evidence>
<keyword evidence="7 15" id="KW-0378">Hydrolase</keyword>
<evidence type="ECO:0000256" key="3">
    <source>
        <dbReference type="ARBA" id="ARBA00022670"/>
    </source>
</evidence>
<dbReference type="Pfam" id="PF02148">
    <property type="entry name" value="zf-UBP"/>
    <property type="match status" value="1"/>
</dbReference>
<dbReference type="InterPro" id="IPR001607">
    <property type="entry name" value="Znf_UBP"/>
</dbReference>
<dbReference type="Pfam" id="PF00443">
    <property type="entry name" value="UCH"/>
    <property type="match status" value="1"/>
</dbReference>
<dbReference type="PROSITE" id="PS50271">
    <property type="entry name" value="ZF_UBP"/>
    <property type="match status" value="1"/>
</dbReference>
<comment type="catalytic activity">
    <reaction evidence="1 15">
        <text>Thiol-dependent hydrolysis of ester, thioester, amide, peptide and isopeptide bonds formed by the C-terminal Gly of ubiquitin (a 76-residue protein attached to proteins as an intracellular targeting signal).</text>
        <dbReference type="EC" id="3.4.19.12"/>
    </reaction>
</comment>
<evidence type="ECO:0000256" key="10">
    <source>
        <dbReference type="ARBA" id="ARBA00023015"/>
    </source>
</evidence>
<feature type="domain" description="USP" evidence="16">
    <location>
        <begin position="163"/>
        <end position="481"/>
    </location>
</feature>
<evidence type="ECO:0000313" key="18">
    <source>
        <dbReference type="EMBL" id="JAC13919.1"/>
    </source>
</evidence>
<evidence type="ECO:0000256" key="8">
    <source>
        <dbReference type="ARBA" id="ARBA00022807"/>
    </source>
</evidence>
<evidence type="ECO:0000256" key="5">
    <source>
        <dbReference type="ARBA" id="ARBA00022771"/>
    </source>
</evidence>
<dbReference type="GO" id="GO:0004843">
    <property type="term" value="F:cysteine-type deubiquitinase activity"/>
    <property type="evidence" value="ECO:0007669"/>
    <property type="project" value="UniProtKB-UniRule"/>
</dbReference>
<dbReference type="AlphaFoldDB" id="A0A023EYZ7"/>
<dbReference type="PROSITE" id="PS00972">
    <property type="entry name" value="USP_1"/>
    <property type="match status" value="1"/>
</dbReference>
<dbReference type="GO" id="GO:0005634">
    <property type="term" value="C:nucleus"/>
    <property type="evidence" value="ECO:0007669"/>
    <property type="project" value="UniProtKB-SubCell"/>
</dbReference>
<dbReference type="PROSITE" id="PS50235">
    <property type="entry name" value="USP_3"/>
    <property type="match status" value="1"/>
</dbReference>
<comment type="subcellular location">
    <subcellularLocation>
        <location evidence="2">Nucleus</location>
    </subcellularLocation>
</comment>
<sequence length="486" mass="56087">CSHLKTFKSEYGLETYETIHGFFVYNQNISTYHQVLATCFDCESYCCNRLLACMHCIYFGCLNKHVPEHASFNKHYMFVELSNGHVYCNNCCDYIYDSDIESICEKHRLNAFRPGTTTGWSSCPAFNGPTRYLPWRPTSADTKVLQQHTNRIKVEPSTKVGMRGMVNLGSTCFMNCIMQAFLHTPMLRDYFFTDKHKCNARKTKDCLFCHFSRLFQKYYADDNSTLSLHEILYLVWQNDPILSGYEQKDAHEFFISALNLLHQHSTNPPHQLHSTNNPSIIDLIFHGKMQSDVVCQSCANVSTKIDPFSDISLDIPDGPQTDADLFQCLHHFTRAEVLGSSAKIRCSTCQSYQESTKQLTFCLLPVVIVIHLKRFEHVNAKHKKKSLYVSFPMELDMSPYTSSLRNQTHNMQNRIQTNVDNRYTLYAVVVHMGGTLDTGHYLAYIRRTKHSWFKCTDVQVVPADTSEVMASEGYLLFYHKTILCYK</sequence>
<dbReference type="Gene3D" id="3.90.70.10">
    <property type="entry name" value="Cysteine proteinases"/>
    <property type="match status" value="1"/>
</dbReference>
<dbReference type="PANTHER" id="PTHR21646:SF33">
    <property type="entry name" value="UBIQUITIN CARBOXYL-TERMINAL HYDROLASE 22"/>
    <property type="match status" value="1"/>
</dbReference>
<dbReference type="InterPro" id="IPR001394">
    <property type="entry name" value="Peptidase_C19_UCH"/>
</dbReference>
<evidence type="ECO:0000256" key="4">
    <source>
        <dbReference type="ARBA" id="ARBA00022723"/>
    </source>
</evidence>
<evidence type="ECO:0000256" key="1">
    <source>
        <dbReference type="ARBA" id="ARBA00000707"/>
    </source>
</evidence>
<evidence type="ECO:0000256" key="15">
    <source>
        <dbReference type="RuleBase" id="RU366025"/>
    </source>
</evidence>
<dbReference type="GO" id="GO:0008270">
    <property type="term" value="F:zinc ion binding"/>
    <property type="evidence" value="ECO:0007669"/>
    <property type="project" value="UniProtKB-KW"/>
</dbReference>
<dbReference type="GO" id="GO:0016579">
    <property type="term" value="P:protein deubiquitination"/>
    <property type="evidence" value="ECO:0007669"/>
    <property type="project" value="InterPro"/>
</dbReference>
<evidence type="ECO:0000259" key="17">
    <source>
        <dbReference type="PROSITE" id="PS50271"/>
    </source>
</evidence>
<keyword evidence="4" id="KW-0479">Metal-binding</keyword>
<dbReference type="SUPFAM" id="SSF54001">
    <property type="entry name" value="Cysteine proteinases"/>
    <property type="match status" value="1"/>
</dbReference>
<keyword evidence="9" id="KW-0862">Zinc</keyword>
<dbReference type="InterPro" id="IPR013083">
    <property type="entry name" value="Znf_RING/FYVE/PHD"/>
</dbReference>
<evidence type="ECO:0000256" key="9">
    <source>
        <dbReference type="ARBA" id="ARBA00022833"/>
    </source>
</evidence>
<organism evidence="18">
    <name type="scientific">Triatoma infestans</name>
    <name type="common">Assassin bug</name>
    <dbReference type="NCBI Taxonomy" id="30076"/>
    <lineage>
        <taxon>Eukaryota</taxon>
        <taxon>Metazoa</taxon>
        <taxon>Ecdysozoa</taxon>
        <taxon>Arthropoda</taxon>
        <taxon>Hexapoda</taxon>
        <taxon>Insecta</taxon>
        <taxon>Pterygota</taxon>
        <taxon>Neoptera</taxon>
        <taxon>Paraneoptera</taxon>
        <taxon>Hemiptera</taxon>
        <taxon>Heteroptera</taxon>
        <taxon>Panheteroptera</taxon>
        <taxon>Cimicomorpha</taxon>
        <taxon>Reduviidae</taxon>
        <taxon>Triatominae</taxon>
        <taxon>Triatoma</taxon>
    </lineage>
</organism>
<evidence type="ECO:0000256" key="7">
    <source>
        <dbReference type="ARBA" id="ARBA00022801"/>
    </source>
</evidence>
<keyword evidence="8 15" id="KW-0788">Thiol protease</keyword>